<protein>
    <recommendedName>
        <fullName evidence="3">Nudix hydrolase domain-containing protein</fullName>
    </recommendedName>
</protein>
<dbReference type="PRINTS" id="PR00502">
    <property type="entry name" value="NUDIXFAMILY"/>
</dbReference>
<dbReference type="PANTHER" id="PTHR21340:SF0">
    <property type="entry name" value="BIS(5'-NUCLEOSYL)-TETRAPHOSPHATASE [ASYMMETRICAL]"/>
    <property type="match status" value="1"/>
</dbReference>
<dbReference type="Proteomes" id="UP000837803">
    <property type="component" value="Unassembled WGS sequence"/>
</dbReference>
<dbReference type="PROSITE" id="PS00893">
    <property type="entry name" value="NUDIX_BOX"/>
    <property type="match status" value="1"/>
</dbReference>
<dbReference type="InterPro" id="IPR051325">
    <property type="entry name" value="Nudix_hydrolase_domain"/>
</dbReference>
<dbReference type="InterPro" id="IPR000086">
    <property type="entry name" value="NUDIX_hydrolase_dom"/>
</dbReference>
<gene>
    <name evidence="4" type="ORF">LEM8419_00913</name>
</gene>
<sequence>MYVIYINDRPLYLLPQDAAAPPINGNPATHLAARYTGKRKSLLNYADTLEKGSPKVTSVALTAPDVEELWNDFRSHYKWVEAAGGVVTNVTNEKQLFIFRRDYWDLPKGKLDEGEEAAAAALREVEEETGLEQIELGEALPTTYHTYRSKKGNRILKPTYWFRMTTEQQQLVPEAGEGIVLAQWRSLQDVLREDEPIYASLRALLERA</sequence>
<dbReference type="PROSITE" id="PS51462">
    <property type="entry name" value="NUDIX"/>
    <property type="match status" value="1"/>
</dbReference>
<dbReference type="Pfam" id="PF00293">
    <property type="entry name" value="NUDIX"/>
    <property type="match status" value="1"/>
</dbReference>
<evidence type="ECO:0000256" key="2">
    <source>
        <dbReference type="RuleBase" id="RU003476"/>
    </source>
</evidence>
<dbReference type="InterPro" id="IPR020084">
    <property type="entry name" value="NUDIX_hydrolase_CS"/>
</dbReference>
<feature type="domain" description="Nudix hydrolase" evidence="3">
    <location>
        <begin position="78"/>
        <end position="208"/>
    </location>
</feature>
<comment type="caution">
    <text evidence="4">The sequence shown here is derived from an EMBL/GenBank/DDBJ whole genome shotgun (WGS) entry which is preliminary data.</text>
</comment>
<dbReference type="InterPro" id="IPR020476">
    <property type="entry name" value="Nudix_hydrolase"/>
</dbReference>
<reference evidence="4" key="1">
    <citation type="submission" date="2021-12" db="EMBL/GenBank/DDBJ databases">
        <authorList>
            <person name="Rodrigo-Torres L."/>
            <person name="Arahal R. D."/>
            <person name="Lucena T."/>
        </authorList>
    </citation>
    <scope>NUCLEOTIDE SEQUENCE</scope>
    <source>
        <strain evidence="4">CECT 8419</strain>
    </source>
</reference>
<keyword evidence="1 2" id="KW-0378">Hydrolase</keyword>
<keyword evidence="5" id="KW-1185">Reference proteome</keyword>
<dbReference type="InterPro" id="IPR015797">
    <property type="entry name" value="NUDIX_hydrolase-like_dom_sf"/>
</dbReference>
<dbReference type="SUPFAM" id="SSF55811">
    <property type="entry name" value="Nudix"/>
    <property type="match status" value="1"/>
</dbReference>
<dbReference type="EMBL" id="CAKLPZ010000001">
    <property type="protein sequence ID" value="CAH0999613.1"/>
    <property type="molecule type" value="Genomic_DNA"/>
</dbReference>
<dbReference type="RefSeq" id="WP_238749806.1">
    <property type="nucleotide sequence ID" value="NZ_CAKLPZ010000001.1"/>
</dbReference>
<comment type="similarity">
    <text evidence="2">Belongs to the Nudix hydrolase family.</text>
</comment>
<organism evidence="4 5">
    <name type="scientific">Neolewinella maritima</name>
    <dbReference type="NCBI Taxonomy" id="1383882"/>
    <lineage>
        <taxon>Bacteria</taxon>
        <taxon>Pseudomonadati</taxon>
        <taxon>Bacteroidota</taxon>
        <taxon>Saprospiria</taxon>
        <taxon>Saprospirales</taxon>
        <taxon>Lewinellaceae</taxon>
        <taxon>Neolewinella</taxon>
    </lineage>
</organism>
<evidence type="ECO:0000313" key="4">
    <source>
        <dbReference type="EMBL" id="CAH0999613.1"/>
    </source>
</evidence>
<proteinExistence type="inferred from homology"/>
<dbReference type="Gene3D" id="3.90.79.10">
    <property type="entry name" value="Nucleoside Triphosphate Pyrophosphohydrolase"/>
    <property type="match status" value="1"/>
</dbReference>
<evidence type="ECO:0000259" key="3">
    <source>
        <dbReference type="PROSITE" id="PS51462"/>
    </source>
</evidence>
<evidence type="ECO:0000256" key="1">
    <source>
        <dbReference type="ARBA" id="ARBA00022801"/>
    </source>
</evidence>
<evidence type="ECO:0000313" key="5">
    <source>
        <dbReference type="Proteomes" id="UP000837803"/>
    </source>
</evidence>
<dbReference type="PANTHER" id="PTHR21340">
    <property type="entry name" value="DIADENOSINE 5,5-P1,P4-TETRAPHOSPHATE PYROPHOSPHOHYDROLASE MUTT"/>
    <property type="match status" value="1"/>
</dbReference>
<accession>A0ABM9AZ54</accession>
<name>A0ABM9AZ54_9BACT</name>